<dbReference type="AlphaFoldDB" id="A0A978VCE7"/>
<dbReference type="GO" id="GO:0009737">
    <property type="term" value="P:response to abscisic acid"/>
    <property type="evidence" value="ECO:0007669"/>
    <property type="project" value="InterPro"/>
</dbReference>
<feature type="region of interest" description="Disordered" evidence="1">
    <location>
        <begin position="536"/>
        <end position="555"/>
    </location>
</feature>
<evidence type="ECO:0000313" key="4">
    <source>
        <dbReference type="Proteomes" id="UP000813462"/>
    </source>
</evidence>
<evidence type="ECO:0000256" key="1">
    <source>
        <dbReference type="SAM" id="MobiDB-lite"/>
    </source>
</evidence>
<evidence type="ECO:0000256" key="2">
    <source>
        <dbReference type="SAM" id="Phobius"/>
    </source>
</evidence>
<gene>
    <name evidence="3" type="ORF">FEM48_Zijuj05G0029200</name>
</gene>
<feature type="compositionally biased region" description="Basic and acidic residues" evidence="1">
    <location>
        <begin position="576"/>
        <end position="587"/>
    </location>
</feature>
<keyword evidence="2" id="KW-0472">Membrane</keyword>
<feature type="transmembrane region" description="Helical" evidence="2">
    <location>
        <begin position="125"/>
        <end position="145"/>
    </location>
</feature>
<dbReference type="Proteomes" id="UP000813462">
    <property type="component" value="Unassembled WGS sequence"/>
</dbReference>
<keyword evidence="2" id="KW-0812">Transmembrane</keyword>
<proteinExistence type="predicted"/>
<dbReference type="PANTHER" id="PTHR46701">
    <property type="entry name" value="GLYCOSYLTRANSFERASE-LIKE KOBITO 1"/>
    <property type="match status" value="1"/>
</dbReference>
<dbReference type="InterPro" id="IPR044224">
    <property type="entry name" value="KOBITO1-like"/>
</dbReference>
<organism evidence="3 4">
    <name type="scientific">Ziziphus jujuba var. spinosa</name>
    <dbReference type="NCBI Taxonomy" id="714518"/>
    <lineage>
        <taxon>Eukaryota</taxon>
        <taxon>Viridiplantae</taxon>
        <taxon>Streptophyta</taxon>
        <taxon>Embryophyta</taxon>
        <taxon>Tracheophyta</taxon>
        <taxon>Spermatophyta</taxon>
        <taxon>Magnoliopsida</taxon>
        <taxon>eudicotyledons</taxon>
        <taxon>Gunneridae</taxon>
        <taxon>Pentapetalae</taxon>
        <taxon>rosids</taxon>
        <taxon>fabids</taxon>
        <taxon>Rosales</taxon>
        <taxon>Rhamnaceae</taxon>
        <taxon>Paliureae</taxon>
        <taxon>Ziziphus</taxon>
    </lineage>
</organism>
<dbReference type="EMBL" id="JAEACU010000005">
    <property type="protein sequence ID" value="KAH7528036.1"/>
    <property type="molecule type" value="Genomic_DNA"/>
</dbReference>
<evidence type="ECO:0008006" key="5">
    <source>
        <dbReference type="Google" id="ProtNLM"/>
    </source>
</evidence>
<dbReference type="GO" id="GO:0030244">
    <property type="term" value="P:cellulose biosynthetic process"/>
    <property type="evidence" value="ECO:0007669"/>
    <property type="project" value="InterPro"/>
</dbReference>
<protein>
    <recommendedName>
        <fullName evidence="5">Glycosyltransferase-like KOBITO 1</fullName>
    </recommendedName>
</protein>
<feature type="region of interest" description="Disordered" evidence="1">
    <location>
        <begin position="565"/>
        <end position="587"/>
    </location>
</feature>
<reference evidence="3" key="1">
    <citation type="journal article" date="2021" name="Front. Plant Sci.">
        <title>Chromosome-Scale Genome Assembly for Chinese Sour Jujube and Insights Into Its Genome Evolution and Domestication Signature.</title>
        <authorList>
            <person name="Shen L.-Y."/>
            <person name="Luo H."/>
            <person name="Wang X.-L."/>
            <person name="Wang X.-M."/>
            <person name="Qiu X.-J."/>
            <person name="Liu H."/>
            <person name="Zhou S.-S."/>
            <person name="Jia K.-H."/>
            <person name="Nie S."/>
            <person name="Bao Y.-T."/>
            <person name="Zhang R.-G."/>
            <person name="Yun Q.-Z."/>
            <person name="Chai Y.-H."/>
            <person name="Lu J.-Y."/>
            <person name="Li Y."/>
            <person name="Zhao S.-W."/>
            <person name="Mao J.-F."/>
            <person name="Jia S.-G."/>
            <person name="Mao Y.-M."/>
        </authorList>
    </citation>
    <scope>NUCLEOTIDE SEQUENCE</scope>
    <source>
        <strain evidence="3">AT0</strain>
        <tissue evidence="3">Leaf</tissue>
    </source>
</reference>
<dbReference type="PANTHER" id="PTHR46701:SF7">
    <property type="entry name" value="GLYCOSYLTRANSFERASE-LIKE KOBITO 1"/>
    <property type="match status" value="1"/>
</dbReference>
<evidence type="ECO:0000313" key="3">
    <source>
        <dbReference type="EMBL" id="KAH7528036.1"/>
    </source>
</evidence>
<feature type="transmembrane region" description="Helical" evidence="2">
    <location>
        <begin position="157"/>
        <end position="176"/>
    </location>
</feature>
<accession>A0A978VCE7</accession>
<name>A0A978VCE7_ZIZJJ</name>
<comment type="caution">
    <text evidence="3">The sequence shown here is derived from an EMBL/GenBank/DDBJ whole genome shotgun (WGS) entry which is preliminary data.</text>
</comment>
<feature type="transmembrane region" description="Helical" evidence="2">
    <location>
        <begin position="27"/>
        <end position="47"/>
    </location>
</feature>
<sequence length="587" mass="66653">MPNHHLHAPLRPSQTPSSSSQSFTAKLLLLLTILPLSLAALAFVLQWRGGVTDPTTRWAPPGSNQLFPGMETSPVSAVSHSSSSDCINLGRSSSPSFPYYHDWKFDYGNEFFTISLFTKEIVHDWVYNILFTVIMISFKLEIEICITTSTSAGLEQILPWMFYHKVIGVSTFFLFVEGKAASPNVTKVLESITGVKVIYRTKELEEQQAKSVSAASISITLSYIVYLLSYLSILYIGFGIFSRIWNETWLSSFFYKPCNYELFVKQSLNMEMAIVMARDAGMDWIIHLDTDELIHPAGAREYSLRQLLLDVPGNVDMVIFPNYESSVERDDIKEPFTEVSMFKRNYDHLPKDTYFGMYKESTRGNPNYFLTYGNGKSAARIQDHLRPNGAHRWHNYMKSPNEIKLEEAAVLHYTYAKFSDLTSRRDRCGCKPTREDVKRCFMLEFDRSAFIIASTATEEEMMNWYREHIVWGDKELKMKLLRKGILTRIYAPMAIIQGLRESDVFSSVIASAPSALSKEKFFLSIDSSNSSRAVASESLPSRKLGRNRNQATGRKVLDAEIDSFQEAAIPPLSPPGRDDDHSIGEAR</sequence>
<feature type="transmembrane region" description="Helical" evidence="2">
    <location>
        <begin position="223"/>
        <end position="245"/>
    </location>
</feature>
<keyword evidence="2" id="KW-1133">Transmembrane helix</keyword>